<evidence type="ECO:0000259" key="8">
    <source>
        <dbReference type="PROSITE" id="PS50928"/>
    </source>
</evidence>
<protein>
    <submittedName>
        <fullName evidence="9">ABC transporter permease</fullName>
    </submittedName>
</protein>
<dbReference type="PROSITE" id="PS50928">
    <property type="entry name" value="ABC_TM1"/>
    <property type="match status" value="1"/>
</dbReference>
<keyword evidence="6 7" id="KW-0472">Membrane</keyword>
<keyword evidence="3" id="KW-1003">Cell membrane</keyword>
<dbReference type="Proteomes" id="UP000595857">
    <property type="component" value="Chromosome"/>
</dbReference>
<evidence type="ECO:0000313" key="9">
    <source>
        <dbReference type="EMBL" id="QQR41179.1"/>
    </source>
</evidence>
<dbReference type="Pfam" id="PF00528">
    <property type="entry name" value="BPD_transp_1"/>
    <property type="match status" value="1"/>
</dbReference>
<feature type="transmembrane region" description="Helical" evidence="7">
    <location>
        <begin position="197"/>
        <end position="221"/>
    </location>
</feature>
<evidence type="ECO:0000256" key="2">
    <source>
        <dbReference type="ARBA" id="ARBA00022448"/>
    </source>
</evidence>
<evidence type="ECO:0000256" key="1">
    <source>
        <dbReference type="ARBA" id="ARBA00004651"/>
    </source>
</evidence>
<proteinExistence type="inferred from homology"/>
<evidence type="ECO:0000256" key="6">
    <source>
        <dbReference type="ARBA" id="ARBA00023136"/>
    </source>
</evidence>
<evidence type="ECO:0000256" key="7">
    <source>
        <dbReference type="RuleBase" id="RU363032"/>
    </source>
</evidence>
<feature type="transmembrane region" description="Helical" evidence="7">
    <location>
        <begin position="101"/>
        <end position="127"/>
    </location>
</feature>
<keyword evidence="10" id="KW-1185">Reference proteome</keyword>
<dbReference type="InterPro" id="IPR035906">
    <property type="entry name" value="MetI-like_sf"/>
</dbReference>
<evidence type="ECO:0000313" key="10">
    <source>
        <dbReference type="Proteomes" id="UP000595857"/>
    </source>
</evidence>
<accession>A0ABX7CA91</accession>
<feature type="transmembrane region" description="Helical" evidence="7">
    <location>
        <begin position="66"/>
        <end position="89"/>
    </location>
</feature>
<keyword evidence="4 7" id="KW-0812">Transmembrane</keyword>
<evidence type="ECO:0000256" key="5">
    <source>
        <dbReference type="ARBA" id="ARBA00022989"/>
    </source>
</evidence>
<dbReference type="PANTHER" id="PTHR43163:SF6">
    <property type="entry name" value="DIPEPTIDE TRANSPORT SYSTEM PERMEASE PROTEIN DPPB-RELATED"/>
    <property type="match status" value="1"/>
</dbReference>
<keyword evidence="5 7" id="KW-1133">Transmembrane helix</keyword>
<comment type="subcellular location">
    <subcellularLocation>
        <location evidence="1 7">Cell membrane</location>
        <topology evidence="1 7">Multi-pass membrane protein</topology>
    </subcellularLocation>
</comment>
<sequence length="275" mass="29332">MTMILPLEASPEQIEATRIEWGLDQPLHVQYGNYVAKLLQGDFGRSNADGRPALAVVMEKAPATMLLMLTGMSLALVLGISMGILAAFFRGGIVDRAVMGGAVLVHAMPGFLLCIFAVLLFAVQLGWLPSGGGSSPLHLIMPSLVIGLSAAGVIARFVRSSALEVLGQNYIRVASIKPLPRWYLFAFHVMPNASLPLLTLVGFLLGGMIGGAAIVESVFAWPGIGRFLVTAVTKRDLATVQAIVILVSVTMVTANLLADILYTVVDPRLRNRREA</sequence>
<dbReference type="Gene3D" id="1.10.3720.10">
    <property type="entry name" value="MetI-like"/>
    <property type="match status" value="1"/>
</dbReference>
<evidence type="ECO:0000256" key="3">
    <source>
        <dbReference type="ARBA" id="ARBA00022475"/>
    </source>
</evidence>
<feature type="transmembrane region" description="Helical" evidence="7">
    <location>
        <begin position="139"/>
        <end position="158"/>
    </location>
</feature>
<dbReference type="SUPFAM" id="SSF161098">
    <property type="entry name" value="MetI-like"/>
    <property type="match status" value="1"/>
</dbReference>
<dbReference type="CDD" id="cd06261">
    <property type="entry name" value="TM_PBP2"/>
    <property type="match status" value="1"/>
</dbReference>
<reference evidence="9 10" key="1">
    <citation type="submission" date="2021-01" db="EMBL/GenBank/DDBJ databases">
        <title>Genome seq and assembly of Devosia sp. LEGU1.</title>
        <authorList>
            <person name="Chhetri G."/>
        </authorList>
    </citation>
    <scope>NUCLEOTIDE SEQUENCE [LARGE SCALE GENOMIC DNA]</scope>
    <source>
        <strain evidence="9 10">LEGU1</strain>
    </source>
</reference>
<evidence type="ECO:0000256" key="4">
    <source>
        <dbReference type="ARBA" id="ARBA00022692"/>
    </source>
</evidence>
<dbReference type="PANTHER" id="PTHR43163">
    <property type="entry name" value="DIPEPTIDE TRANSPORT SYSTEM PERMEASE PROTEIN DPPB-RELATED"/>
    <property type="match status" value="1"/>
</dbReference>
<comment type="similarity">
    <text evidence="7">Belongs to the binding-protein-dependent transport system permease family.</text>
</comment>
<name>A0ABX7CA91_9HYPH</name>
<dbReference type="EMBL" id="CP068046">
    <property type="protein sequence ID" value="QQR41179.1"/>
    <property type="molecule type" value="Genomic_DNA"/>
</dbReference>
<dbReference type="InterPro" id="IPR000515">
    <property type="entry name" value="MetI-like"/>
</dbReference>
<feature type="domain" description="ABC transmembrane type-1" evidence="8">
    <location>
        <begin position="61"/>
        <end position="258"/>
    </location>
</feature>
<gene>
    <name evidence="9" type="ORF">JI748_09775</name>
</gene>
<keyword evidence="2 7" id="KW-0813">Transport</keyword>
<organism evidence="9 10">
    <name type="scientific">Devosia rhizoryzae</name>
    <dbReference type="NCBI Taxonomy" id="2774137"/>
    <lineage>
        <taxon>Bacteria</taxon>
        <taxon>Pseudomonadati</taxon>
        <taxon>Pseudomonadota</taxon>
        <taxon>Alphaproteobacteria</taxon>
        <taxon>Hyphomicrobiales</taxon>
        <taxon>Devosiaceae</taxon>
        <taxon>Devosia</taxon>
    </lineage>
</organism>
<feature type="transmembrane region" description="Helical" evidence="7">
    <location>
        <begin position="241"/>
        <end position="265"/>
    </location>
</feature>